<feature type="binding site" evidence="9">
    <location>
        <position position="280"/>
    </location>
    <ligand>
        <name>Mg(2+)</name>
        <dbReference type="ChEBI" id="CHEBI:18420"/>
    </ligand>
</feature>
<comment type="catalytic activity">
    <reaction evidence="6 9 10">
        <text>4-methyl-5-(2-phosphooxyethyl)-thiazole + 4-amino-2-methyl-5-(diphosphooxymethyl)pyrimidine + H(+) = thiamine phosphate + diphosphate</text>
        <dbReference type="Rhea" id="RHEA:22328"/>
        <dbReference type="ChEBI" id="CHEBI:15378"/>
        <dbReference type="ChEBI" id="CHEBI:33019"/>
        <dbReference type="ChEBI" id="CHEBI:37575"/>
        <dbReference type="ChEBI" id="CHEBI:57841"/>
        <dbReference type="ChEBI" id="CHEBI:58296"/>
        <dbReference type="EC" id="2.5.1.3"/>
    </reaction>
</comment>
<feature type="binding site" evidence="9">
    <location>
        <begin position="228"/>
        <end position="232"/>
    </location>
    <ligand>
        <name>4-amino-2-methyl-5-(diphosphooxymethyl)pyrimidine</name>
        <dbReference type="ChEBI" id="CHEBI:57841"/>
    </ligand>
</feature>
<dbReference type="SUPFAM" id="SSF51391">
    <property type="entry name" value="Thiamin phosphate synthase"/>
    <property type="match status" value="1"/>
</dbReference>
<feature type="binding site" evidence="9">
    <location>
        <position position="365"/>
    </location>
    <ligand>
        <name>2-[(2R,5Z)-2-carboxy-4-methylthiazol-5(2H)-ylidene]ethyl phosphate</name>
        <dbReference type="ChEBI" id="CHEBI:62899"/>
    </ligand>
</feature>
<name>A0A837G1L6_9VIBR</name>
<accession>A0A837G1L6</accession>
<feature type="binding site" evidence="9">
    <location>
        <begin position="325"/>
        <end position="327"/>
    </location>
    <ligand>
        <name>2-[(2R,5Z)-2-carboxy-4-methylthiazol-5(2H)-ylidene]ethyl phosphate</name>
        <dbReference type="ChEBI" id="CHEBI:62899"/>
    </ligand>
</feature>
<evidence type="ECO:0000256" key="3">
    <source>
        <dbReference type="ARBA" id="ARBA00022723"/>
    </source>
</evidence>
<dbReference type="Gene3D" id="3.20.20.70">
    <property type="entry name" value="Aldolase class I"/>
    <property type="match status" value="1"/>
</dbReference>
<dbReference type="RefSeq" id="WP_045987498.1">
    <property type="nucleotide sequence ID" value="NZ_CP063051.1"/>
</dbReference>
<dbReference type="GO" id="GO:0005737">
    <property type="term" value="C:cytoplasm"/>
    <property type="evidence" value="ECO:0007669"/>
    <property type="project" value="TreeGrafter"/>
</dbReference>
<dbReference type="GO" id="GO:0009229">
    <property type="term" value="P:thiamine diphosphate biosynthetic process"/>
    <property type="evidence" value="ECO:0007669"/>
    <property type="project" value="UniProtKB-UniRule"/>
</dbReference>
<keyword evidence="2 9" id="KW-0808">Transferase</keyword>
<evidence type="ECO:0000256" key="11">
    <source>
        <dbReference type="RuleBase" id="RU004253"/>
    </source>
</evidence>
<evidence type="ECO:0000256" key="10">
    <source>
        <dbReference type="RuleBase" id="RU003826"/>
    </source>
</evidence>
<feature type="binding site" evidence="9">
    <location>
        <position position="260"/>
    </location>
    <ligand>
        <name>4-amino-2-methyl-5-(diphosphooxymethyl)pyrimidine</name>
        <dbReference type="ChEBI" id="CHEBI:57841"/>
    </ligand>
</feature>
<dbReference type="HAMAP" id="MF_00097">
    <property type="entry name" value="TMP_synthase"/>
    <property type="match status" value="1"/>
</dbReference>
<dbReference type="NCBIfam" id="NF002904">
    <property type="entry name" value="PRK03512.1"/>
    <property type="match status" value="1"/>
</dbReference>
<proteinExistence type="inferred from homology"/>
<dbReference type="EC" id="2.5.1.3" evidence="9"/>
<comment type="caution">
    <text evidence="12">The sequence shown here is derived from an EMBL/GenBank/DDBJ whole genome shotgun (WGS) entry which is preliminary data.</text>
</comment>
<dbReference type="GO" id="GO:0009228">
    <property type="term" value="P:thiamine biosynthetic process"/>
    <property type="evidence" value="ECO:0007669"/>
    <property type="project" value="UniProtKB-KW"/>
</dbReference>
<evidence type="ECO:0000313" key="12">
    <source>
        <dbReference type="EMBL" id="KJY66899.1"/>
    </source>
</evidence>
<dbReference type="NCBIfam" id="NF008933">
    <property type="entry name" value="PRK12290.1"/>
    <property type="match status" value="1"/>
</dbReference>
<comment type="cofactor">
    <cofactor evidence="9">
        <name>Mg(2+)</name>
        <dbReference type="ChEBI" id="CHEBI:18420"/>
    </cofactor>
    <text evidence="9">Binds 1 Mg(2+) ion per subunit.</text>
</comment>
<dbReference type="PANTHER" id="PTHR20857:SF15">
    <property type="entry name" value="THIAMINE-PHOSPHATE SYNTHASE"/>
    <property type="match status" value="1"/>
</dbReference>
<gene>
    <name evidence="9 12" type="primary">thiE</name>
    <name evidence="12" type="ORF">TW71_23975</name>
</gene>
<comment type="catalytic activity">
    <reaction evidence="8 9 10">
        <text>2-[(2R,5Z)-2-carboxy-4-methylthiazol-5(2H)-ylidene]ethyl phosphate + 4-amino-2-methyl-5-(diphosphooxymethyl)pyrimidine + 2 H(+) = thiamine phosphate + CO2 + diphosphate</text>
        <dbReference type="Rhea" id="RHEA:47844"/>
        <dbReference type="ChEBI" id="CHEBI:15378"/>
        <dbReference type="ChEBI" id="CHEBI:16526"/>
        <dbReference type="ChEBI" id="CHEBI:33019"/>
        <dbReference type="ChEBI" id="CHEBI:37575"/>
        <dbReference type="ChEBI" id="CHEBI:57841"/>
        <dbReference type="ChEBI" id="CHEBI:62899"/>
        <dbReference type="EC" id="2.5.1.3"/>
    </reaction>
</comment>
<evidence type="ECO:0000256" key="7">
    <source>
        <dbReference type="ARBA" id="ARBA00047851"/>
    </source>
</evidence>
<evidence type="ECO:0000256" key="4">
    <source>
        <dbReference type="ARBA" id="ARBA00022842"/>
    </source>
</evidence>
<dbReference type="CDD" id="cd00564">
    <property type="entry name" value="TMP_TenI"/>
    <property type="match status" value="1"/>
</dbReference>
<evidence type="ECO:0000256" key="5">
    <source>
        <dbReference type="ARBA" id="ARBA00022977"/>
    </source>
</evidence>
<dbReference type="NCBIfam" id="TIGR00693">
    <property type="entry name" value="thiE"/>
    <property type="match status" value="1"/>
</dbReference>
<feature type="binding site" evidence="9">
    <location>
        <position position="299"/>
    </location>
    <ligand>
        <name>4-amino-2-methyl-5-(diphosphooxymethyl)pyrimidine</name>
        <dbReference type="ChEBI" id="CHEBI:57841"/>
    </ligand>
</feature>
<evidence type="ECO:0000256" key="9">
    <source>
        <dbReference type="HAMAP-Rule" id="MF_00097"/>
    </source>
</evidence>
<dbReference type="GO" id="GO:0004789">
    <property type="term" value="F:thiamine-phosphate diphosphorylase activity"/>
    <property type="evidence" value="ECO:0007669"/>
    <property type="project" value="UniProtKB-UniRule"/>
</dbReference>
<comment type="pathway">
    <text evidence="1 9 11">Cofactor biosynthesis; thiamine diphosphate biosynthesis; thiamine phosphate from 4-amino-2-methyl-5-diphosphomethylpyrimidine and 4-methyl-5-(2-phosphoethyl)-thiazole: step 1/1.</text>
</comment>
<dbReference type="Pfam" id="PF02581">
    <property type="entry name" value="TMP-TENI"/>
    <property type="match status" value="1"/>
</dbReference>
<organism evidence="12">
    <name type="scientific">Vibrio coralliilyticus</name>
    <dbReference type="NCBI Taxonomy" id="190893"/>
    <lineage>
        <taxon>Bacteria</taxon>
        <taxon>Pseudomonadati</taxon>
        <taxon>Pseudomonadota</taxon>
        <taxon>Gammaproteobacteria</taxon>
        <taxon>Vibrionales</taxon>
        <taxon>Vibrionaceae</taxon>
        <taxon>Vibrio</taxon>
    </lineage>
</organism>
<keyword evidence="5 9" id="KW-0784">Thiamine biosynthesis</keyword>
<dbReference type="InterPro" id="IPR036206">
    <property type="entry name" value="ThiamineP_synth_sf"/>
</dbReference>
<evidence type="ECO:0000256" key="6">
    <source>
        <dbReference type="ARBA" id="ARBA00047334"/>
    </source>
</evidence>
<dbReference type="InterPro" id="IPR034291">
    <property type="entry name" value="TMP_synthase"/>
</dbReference>
<dbReference type="GO" id="GO:0000287">
    <property type="term" value="F:magnesium ion binding"/>
    <property type="evidence" value="ECO:0007669"/>
    <property type="project" value="UniProtKB-UniRule"/>
</dbReference>
<comment type="catalytic activity">
    <reaction evidence="7 9 10">
        <text>2-(2-carboxy-4-methylthiazol-5-yl)ethyl phosphate + 4-amino-2-methyl-5-(diphosphooxymethyl)pyrimidine + 2 H(+) = thiamine phosphate + CO2 + diphosphate</text>
        <dbReference type="Rhea" id="RHEA:47848"/>
        <dbReference type="ChEBI" id="CHEBI:15378"/>
        <dbReference type="ChEBI" id="CHEBI:16526"/>
        <dbReference type="ChEBI" id="CHEBI:33019"/>
        <dbReference type="ChEBI" id="CHEBI:37575"/>
        <dbReference type="ChEBI" id="CHEBI:57841"/>
        <dbReference type="ChEBI" id="CHEBI:62890"/>
        <dbReference type="EC" id="2.5.1.3"/>
    </reaction>
</comment>
<feature type="binding site" evidence="9">
    <location>
        <position position="261"/>
    </location>
    <ligand>
        <name>Mg(2+)</name>
        <dbReference type="ChEBI" id="CHEBI:18420"/>
    </ligand>
</feature>
<keyword evidence="3 9" id="KW-0479">Metal-binding</keyword>
<comment type="function">
    <text evidence="9">Condenses 4-methyl-5-(beta-hydroxyethyl)thiazole monophosphate (THZ-P) and 2-methyl-4-amino-5-hydroxymethyl pyrimidine pyrophosphate (HMP-PP) to form thiamine monophosphate (TMP).</text>
</comment>
<keyword evidence="4 9" id="KW-0460">Magnesium</keyword>
<dbReference type="InterPro" id="IPR013785">
    <property type="entry name" value="Aldolase_TIM"/>
</dbReference>
<feature type="binding site" evidence="9">
    <location>
        <position position="328"/>
    </location>
    <ligand>
        <name>4-amino-2-methyl-5-(diphosphooxymethyl)pyrimidine</name>
        <dbReference type="ChEBI" id="CHEBI:57841"/>
    </ligand>
</feature>
<dbReference type="AlphaFoldDB" id="A0A837G1L6"/>
<protein>
    <recommendedName>
        <fullName evidence="9">Thiamine-phosphate synthase</fullName>
        <shortName evidence="9">TP synthase</shortName>
        <shortName evidence="9">TPS</shortName>
        <ecNumber evidence="9">2.5.1.3</ecNumber>
    </recommendedName>
    <alternativeName>
        <fullName evidence="9">Thiamine-phosphate pyrophosphorylase</fullName>
        <shortName evidence="9">TMP pyrophosphorylase</shortName>
        <shortName evidence="9">TMP-PPase</shortName>
    </alternativeName>
</protein>
<dbReference type="EMBL" id="JXXR01000031">
    <property type="protein sequence ID" value="KJY66899.1"/>
    <property type="molecule type" value="Genomic_DNA"/>
</dbReference>
<dbReference type="UniPathway" id="UPA00060">
    <property type="reaction ID" value="UER00141"/>
</dbReference>
<dbReference type="PANTHER" id="PTHR20857">
    <property type="entry name" value="THIAMINE-PHOSPHATE PYROPHOSPHORYLASE"/>
    <property type="match status" value="1"/>
</dbReference>
<comment type="similarity">
    <text evidence="9 10">Belongs to the thiamine-phosphate synthase family.</text>
</comment>
<evidence type="ECO:0000256" key="8">
    <source>
        <dbReference type="ARBA" id="ARBA00047883"/>
    </source>
</evidence>
<reference evidence="12" key="1">
    <citation type="journal article" date="2015" name="BMC Genomics">
        <title>Genome mining reveals unlocked bioactive potential of marine Gram-negative bacteria.</title>
        <authorList>
            <person name="Machado H."/>
            <person name="Sonnenschein E.C."/>
            <person name="Melchiorsen J."/>
            <person name="Gram L."/>
        </authorList>
    </citation>
    <scope>NUCLEOTIDE SEQUENCE</scope>
    <source>
        <strain evidence="12">S2052</strain>
    </source>
</reference>
<feature type="binding site" evidence="9">
    <location>
        <begin position="385"/>
        <end position="386"/>
    </location>
    <ligand>
        <name>2-[(2R,5Z)-2-carboxy-4-methylthiazol-5(2H)-ylidene]ethyl phosphate</name>
        <dbReference type="ChEBI" id="CHEBI:62899"/>
    </ligand>
</feature>
<evidence type="ECO:0000256" key="1">
    <source>
        <dbReference type="ARBA" id="ARBA00005165"/>
    </source>
</evidence>
<sequence length="423" mass="46737">MATLLIPTALADVKPEIEQCLQLAKEKGFEIESIELGVSPAQTVHISHGSEWTKLATDLVEPGVVGDERTFFIEYYSGITIEPSRPKIDSSHVYINVLDVNQVLDIWLDPSRDQACALASSVNQSEFDRKRHFAWVVTLISLAFTFEDALTLARAMANVSRETWAENIIDFPSPVLEDHRLGISAGWTKSGNQLAFPSVSKCDLGLYPVVDSVEWVKKLLESGVKTVQLRIKDPLADELEQQIEDAVALGRRYDAQVFINDYWRLAIKHQAYGVHLGQEDIEESNLAELAKSSLRLGLSTHGYYELLRVAQTNPSYLALGHIFPTQTKQIATNPQGLVKLALYQKLVNTMPYLNSPGVPTVAIGGITQSNAHLVWNCGVTSLALVSAITQAPSLEQAVEFFTRLTTDERQSISNDVSNEVSAC</sequence>
<dbReference type="FunFam" id="3.20.20.70:FF:000064">
    <property type="entry name" value="Thiamine-phosphate synthase"/>
    <property type="match status" value="1"/>
</dbReference>
<dbReference type="InterPro" id="IPR022998">
    <property type="entry name" value="ThiamineP_synth_TenI"/>
</dbReference>
<evidence type="ECO:0000256" key="2">
    <source>
        <dbReference type="ARBA" id="ARBA00022679"/>
    </source>
</evidence>